<name>A0A814ZR57_ADIRI</name>
<protein>
    <submittedName>
        <fullName evidence="1">Uncharacterized protein</fullName>
    </submittedName>
</protein>
<organism evidence="1 2">
    <name type="scientific">Adineta ricciae</name>
    <name type="common">Rotifer</name>
    <dbReference type="NCBI Taxonomy" id="249248"/>
    <lineage>
        <taxon>Eukaryota</taxon>
        <taxon>Metazoa</taxon>
        <taxon>Spiralia</taxon>
        <taxon>Gnathifera</taxon>
        <taxon>Rotifera</taxon>
        <taxon>Eurotatoria</taxon>
        <taxon>Bdelloidea</taxon>
        <taxon>Adinetida</taxon>
        <taxon>Adinetidae</taxon>
        <taxon>Adineta</taxon>
    </lineage>
</organism>
<dbReference type="EMBL" id="CAJNOR010002081">
    <property type="protein sequence ID" value="CAF1245248.1"/>
    <property type="molecule type" value="Genomic_DNA"/>
</dbReference>
<comment type="caution">
    <text evidence="1">The sequence shown here is derived from an EMBL/GenBank/DDBJ whole genome shotgun (WGS) entry which is preliminary data.</text>
</comment>
<reference evidence="1" key="1">
    <citation type="submission" date="2021-02" db="EMBL/GenBank/DDBJ databases">
        <authorList>
            <person name="Nowell W R."/>
        </authorList>
    </citation>
    <scope>NUCLEOTIDE SEQUENCE</scope>
</reference>
<evidence type="ECO:0000313" key="1">
    <source>
        <dbReference type="EMBL" id="CAF1245248.1"/>
    </source>
</evidence>
<dbReference type="AlphaFoldDB" id="A0A814ZR57"/>
<gene>
    <name evidence="1" type="ORF">XAT740_LOCUS25958</name>
</gene>
<dbReference type="Proteomes" id="UP000663828">
    <property type="component" value="Unassembled WGS sequence"/>
</dbReference>
<keyword evidence="2" id="KW-1185">Reference proteome</keyword>
<accession>A0A814ZR57</accession>
<sequence length="195" mass="21527">MHRTNEQIDLLRRPTLPLTVASGTRCKICLRNASYRESYPHAPQYSMLTTAGLPIILVQNIRVNVRNQNPDQLTCKCSGQILTNKIKQIIQSKNSSPSTSTLSITDSSIDTCFPSKPCASGKIICSKQSSYCTCQNGTWMVISCPEGSLCNTESKNTVSCQPTSTLSEKTFPSSSASSTEICEYFCIFLCWMLIK</sequence>
<proteinExistence type="predicted"/>
<evidence type="ECO:0000313" key="2">
    <source>
        <dbReference type="Proteomes" id="UP000663828"/>
    </source>
</evidence>